<evidence type="ECO:0000313" key="2">
    <source>
        <dbReference type="EMBL" id="CAL1581401.1"/>
    </source>
</evidence>
<feature type="region of interest" description="Disordered" evidence="1">
    <location>
        <begin position="1"/>
        <end position="47"/>
    </location>
</feature>
<feature type="compositionally biased region" description="Basic and acidic residues" evidence="1">
    <location>
        <begin position="24"/>
        <end position="38"/>
    </location>
</feature>
<gene>
    <name evidence="2" type="ORF">KC01_LOCUS12164</name>
</gene>
<dbReference type="EMBL" id="OZ035837">
    <property type="protein sequence ID" value="CAL1581401.1"/>
    <property type="molecule type" value="Genomic_DNA"/>
</dbReference>
<organism evidence="2 3">
    <name type="scientific">Knipowitschia caucasica</name>
    <name type="common">Caucasian dwarf goby</name>
    <name type="synonym">Pomatoschistus caucasicus</name>
    <dbReference type="NCBI Taxonomy" id="637954"/>
    <lineage>
        <taxon>Eukaryota</taxon>
        <taxon>Metazoa</taxon>
        <taxon>Chordata</taxon>
        <taxon>Craniata</taxon>
        <taxon>Vertebrata</taxon>
        <taxon>Euteleostomi</taxon>
        <taxon>Actinopterygii</taxon>
        <taxon>Neopterygii</taxon>
        <taxon>Teleostei</taxon>
        <taxon>Neoteleostei</taxon>
        <taxon>Acanthomorphata</taxon>
        <taxon>Gobiaria</taxon>
        <taxon>Gobiiformes</taxon>
        <taxon>Gobioidei</taxon>
        <taxon>Gobiidae</taxon>
        <taxon>Gobiinae</taxon>
        <taxon>Knipowitschia</taxon>
    </lineage>
</organism>
<keyword evidence="3" id="KW-1185">Reference proteome</keyword>
<proteinExistence type="predicted"/>
<name>A0AAV2JUR6_KNICA</name>
<protein>
    <submittedName>
        <fullName evidence="2">Uncharacterized protein</fullName>
    </submittedName>
</protein>
<dbReference type="Gene3D" id="3.30.250.20">
    <property type="entry name" value="L1 transposable element, C-terminal domain"/>
    <property type="match status" value="1"/>
</dbReference>
<reference evidence="2 3" key="1">
    <citation type="submission" date="2024-04" db="EMBL/GenBank/DDBJ databases">
        <authorList>
            <person name="Waldvogel A.-M."/>
            <person name="Schoenle A."/>
        </authorList>
    </citation>
    <scope>NUCLEOTIDE SEQUENCE [LARGE SCALE GENOMIC DNA]</scope>
</reference>
<evidence type="ECO:0000256" key="1">
    <source>
        <dbReference type="SAM" id="MobiDB-lite"/>
    </source>
</evidence>
<accession>A0AAV2JUR6</accession>
<dbReference type="Proteomes" id="UP001497482">
    <property type="component" value="Chromosome 15"/>
</dbReference>
<dbReference type="AlphaFoldDB" id="A0AAV2JUR6"/>
<evidence type="ECO:0000313" key="3">
    <source>
        <dbReference type="Proteomes" id="UP001497482"/>
    </source>
</evidence>
<dbReference type="InterPro" id="IPR042566">
    <property type="entry name" value="L1_C"/>
</dbReference>
<sequence>MEKHSADTLEAIRSVKGDVQAHSQRLDEAEERISRAEDDVASLQETRRQQQRFDGVKAKLRALNIRYGMLYPAQLMITHNERRIIFKSDEEAEDYVKKMRQPAADDDGD</sequence>